<accession>A0A3S3SER7</accession>
<dbReference type="InterPro" id="IPR042095">
    <property type="entry name" value="SUMF_sf"/>
</dbReference>
<name>A0A3S3SER7_9BURK</name>
<dbReference type="InterPro" id="IPR005532">
    <property type="entry name" value="SUMF_dom"/>
</dbReference>
<proteinExistence type="predicted"/>
<dbReference type="InterPro" id="IPR051043">
    <property type="entry name" value="Sulfatase_Mod_Factor_Kinase"/>
</dbReference>
<organism evidence="3 4">
    <name type="scientific">Rubrivivax albus</name>
    <dbReference type="NCBI Taxonomy" id="2499835"/>
    <lineage>
        <taxon>Bacteria</taxon>
        <taxon>Pseudomonadati</taxon>
        <taxon>Pseudomonadota</taxon>
        <taxon>Betaproteobacteria</taxon>
        <taxon>Burkholderiales</taxon>
        <taxon>Sphaerotilaceae</taxon>
        <taxon>Rubrivivax</taxon>
    </lineage>
</organism>
<dbReference type="AlphaFoldDB" id="A0A3S3SER7"/>
<keyword evidence="4" id="KW-1185">Reference proteome</keyword>
<protein>
    <submittedName>
        <fullName evidence="3">Formylglycine-generating enzyme family protein</fullName>
    </submittedName>
</protein>
<dbReference type="Gene3D" id="3.90.1580.10">
    <property type="entry name" value="paralog of FGE (formylglycine-generating enzyme)"/>
    <property type="match status" value="1"/>
</dbReference>
<dbReference type="EMBL" id="SACT01000001">
    <property type="protein sequence ID" value="RVT53839.1"/>
    <property type="molecule type" value="Genomic_DNA"/>
</dbReference>
<comment type="caution">
    <text evidence="3">The sequence shown here is derived from an EMBL/GenBank/DDBJ whole genome shotgun (WGS) entry which is preliminary data.</text>
</comment>
<dbReference type="Pfam" id="PF03781">
    <property type="entry name" value="FGE-sulfatase"/>
    <property type="match status" value="1"/>
</dbReference>
<dbReference type="PANTHER" id="PTHR23150">
    <property type="entry name" value="SULFATASE MODIFYING FACTOR 1, 2"/>
    <property type="match status" value="1"/>
</dbReference>
<feature type="signal peptide" evidence="1">
    <location>
        <begin position="1"/>
        <end position="23"/>
    </location>
</feature>
<dbReference type="InterPro" id="IPR016187">
    <property type="entry name" value="CTDL_fold"/>
</dbReference>
<dbReference type="Proteomes" id="UP000288178">
    <property type="component" value="Unassembled WGS sequence"/>
</dbReference>
<dbReference type="OrthoDB" id="9768004at2"/>
<evidence type="ECO:0000313" key="3">
    <source>
        <dbReference type="EMBL" id="RVT53839.1"/>
    </source>
</evidence>
<dbReference type="GO" id="GO:0120147">
    <property type="term" value="F:formylglycine-generating oxidase activity"/>
    <property type="evidence" value="ECO:0007669"/>
    <property type="project" value="TreeGrafter"/>
</dbReference>
<reference evidence="3 4" key="1">
    <citation type="submission" date="2019-01" db="EMBL/GenBank/DDBJ databases">
        <authorList>
            <person name="Chen W.-M."/>
        </authorList>
    </citation>
    <scope>NUCLEOTIDE SEQUENCE [LARGE SCALE GENOMIC DNA]</scope>
    <source>
        <strain evidence="3 4">ICH-3</strain>
    </source>
</reference>
<feature type="domain" description="Sulfatase-modifying factor enzyme-like" evidence="2">
    <location>
        <begin position="37"/>
        <end position="247"/>
    </location>
</feature>
<evidence type="ECO:0000313" key="4">
    <source>
        <dbReference type="Proteomes" id="UP000288178"/>
    </source>
</evidence>
<dbReference type="PANTHER" id="PTHR23150:SF19">
    <property type="entry name" value="FORMYLGLYCINE-GENERATING ENZYME"/>
    <property type="match status" value="1"/>
</dbReference>
<sequence length="251" mass="27471">MLSGMRTLALVLGIAGVASTAFGATPASAANPAGIDWQPLSAVLIARTETTVAQFRRFVEATGRITEAERRGGGQEYVAGWQQRPGWTWRSPFGTPAADDEPAVHVTWHEARDFCRWAGARLPTDAEWVAAAYTEQRDSPPAPFVRDRTYRYPTGAQPTGANCRGDCNPGPAFDGRRHRPVNQGAPGVNGLHDMGANAWEWVDQGSDADRRTRGGSWWYGARQMRADHLQGKPADTAVVYIGFRCARDYVR</sequence>
<feature type="chain" id="PRO_5018646260" evidence="1">
    <location>
        <begin position="24"/>
        <end position="251"/>
    </location>
</feature>
<keyword evidence="1" id="KW-0732">Signal</keyword>
<evidence type="ECO:0000259" key="2">
    <source>
        <dbReference type="Pfam" id="PF03781"/>
    </source>
</evidence>
<gene>
    <name evidence="3" type="ORF">ENE75_02845</name>
</gene>
<evidence type="ECO:0000256" key="1">
    <source>
        <dbReference type="SAM" id="SignalP"/>
    </source>
</evidence>
<dbReference type="SUPFAM" id="SSF56436">
    <property type="entry name" value="C-type lectin-like"/>
    <property type="match status" value="1"/>
</dbReference>